<evidence type="ECO:0000256" key="2">
    <source>
        <dbReference type="ARBA" id="ARBA00022692"/>
    </source>
</evidence>
<feature type="domain" description="NnrU" evidence="6">
    <location>
        <begin position="4"/>
        <end position="184"/>
    </location>
</feature>
<evidence type="ECO:0000256" key="1">
    <source>
        <dbReference type="ARBA" id="ARBA00004141"/>
    </source>
</evidence>
<reference evidence="7 8" key="1">
    <citation type="journal article" date="2013" name="Genome Announc.">
        <title>Draft Genome Sequence of the Aeromonas diversa Type Strain.</title>
        <authorList>
            <person name="Farfan M."/>
            <person name="Spataro N."/>
            <person name="Sanglas A."/>
            <person name="Albarral V."/>
            <person name="Loren J.G."/>
            <person name="Bosch E."/>
            <person name="Fuste M.C."/>
        </authorList>
    </citation>
    <scope>NUCLEOTIDE SEQUENCE [LARGE SCALE GENOMIC DNA]</scope>
    <source>
        <strain evidence="7 8">2478-85</strain>
    </source>
</reference>
<dbReference type="Proteomes" id="UP000023775">
    <property type="component" value="Unassembled WGS sequence"/>
</dbReference>
<dbReference type="InterPro" id="IPR009915">
    <property type="entry name" value="NnrU_dom"/>
</dbReference>
<dbReference type="GO" id="GO:0016020">
    <property type="term" value="C:membrane"/>
    <property type="evidence" value="ECO:0007669"/>
    <property type="project" value="UniProtKB-SubCell"/>
</dbReference>
<keyword evidence="8" id="KW-1185">Reference proteome</keyword>
<feature type="transmembrane region" description="Helical" evidence="5">
    <location>
        <begin position="163"/>
        <end position="187"/>
    </location>
</feature>
<comment type="caution">
    <text evidence="7">The sequence shown here is derived from an EMBL/GenBank/DDBJ whole genome shotgun (WGS) entry which is preliminary data.</text>
</comment>
<evidence type="ECO:0000256" key="4">
    <source>
        <dbReference type="ARBA" id="ARBA00023136"/>
    </source>
</evidence>
<dbReference type="EMBL" id="APVG01000030">
    <property type="protein sequence ID" value="ENY71629.1"/>
    <property type="molecule type" value="Genomic_DNA"/>
</dbReference>
<accession>N9TZT2</accession>
<dbReference type="Pfam" id="PF07298">
    <property type="entry name" value="NnrU"/>
    <property type="match status" value="1"/>
</dbReference>
<name>N9TZT2_9GAMM</name>
<comment type="subcellular location">
    <subcellularLocation>
        <location evidence="1">Membrane</location>
        <topology evidence="1">Multi-pass membrane protein</topology>
    </subcellularLocation>
</comment>
<feature type="transmembrane region" description="Helical" evidence="5">
    <location>
        <begin position="98"/>
        <end position="117"/>
    </location>
</feature>
<keyword evidence="3 5" id="KW-1133">Transmembrane helix</keyword>
<feature type="transmembrane region" description="Helical" evidence="5">
    <location>
        <begin position="124"/>
        <end position="143"/>
    </location>
</feature>
<feature type="transmembrane region" description="Helical" evidence="5">
    <location>
        <begin position="72"/>
        <end position="92"/>
    </location>
</feature>
<evidence type="ECO:0000256" key="5">
    <source>
        <dbReference type="SAM" id="Phobius"/>
    </source>
</evidence>
<evidence type="ECO:0000259" key="6">
    <source>
        <dbReference type="Pfam" id="PF07298"/>
    </source>
</evidence>
<dbReference type="OrthoDB" id="5293641at2"/>
<organism evidence="7 8">
    <name type="scientific">Aeromonas diversa CDC 2478-85</name>
    <dbReference type="NCBI Taxonomy" id="1268237"/>
    <lineage>
        <taxon>Bacteria</taxon>
        <taxon>Pseudomonadati</taxon>
        <taxon>Pseudomonadota</taxon>
        <taxon>Gammaproteobacteria</taxon>
        <taxon>Aeromonadales</taxon>
        <taxon>Aeromonadaceae</taxon>
        <taxon>Aeromonas</taxon>
    </lineage>
</organism>
<keyword evidence="4 5" id="KW-0472">Membrane</keyword>
<protein>
    <recommendedName>
        <fullName evidence="6">NnrU domain-containing protein</fullName>
    </recommendedName>
</protein>
<feature type="transmembrane region" description="Helical" evidence="5">
    <location>
        <begin position="41"/>
        <end position="60"/>
    </location>
</feature>
<evidence type="ECO:0000313" key="8">
    <source>
        <dbReference type="Proteomes" id="UP000023775"/>
    </source>
</evidence>
<evidence type="ECO:0000256" key="3">
    <source>
        <dbReference type="ARBA" id="ARBA00022989"/>
    </source>
</evidence>
<keyword evidence="2 5" id="KW-0812">Transmembrane</keyword>
<proteinExistence type="predicted"/>
<dbReference type="AlphaFoldDB" id="N9TZT2"/>
<dbReference type="PATRIC" id="fig|1268237.3.peg.2361"/>
<gene>
    <name evidence="7" type="ORF">G114_11991</name>
</gene>
<sequence>MLLLTLGLLLFALTHLYPSLWPAHRAQLRERLGEQRYKGLFSLAVFVAFGLLFAGWRATLPEPFYTPPAWGRPAAMVMLPLGIWLVCCSFGPNHLRRWLHHPQLLGFMLWAVGHLLVNHEGRSLLLFATLALWALASLLLILRRDGWHTQVAAPDWRADLACFAGAAALVATLLIGGHHWLTGIALIPR</sequence>
<evidence type="ECO:0000313" key="7">
    <source>
        <dbReference type="EMBL" id="ENY71629.1"/>
    </source>
</evidence>
<dbReference type="RefSeq" id="WP_005354381.1">
    <property type="nucleotide sequence ID" value="NZ_APVG01000030.1"/>
</dbReference>
<dbReference type="eggNOG" id="COG4094">
    <property type="taxonomic scope" value="Bacteria"/>
</dbReference>